<accession>A0AAV2NBK2</accession>
<reference evidence="1" key="1">
    <citation type="submission" date="2024-04" db="EMBL/GenBank/DDBJ databases">
        <authorList>
            <consortium name="Molecular Ecology Group"/>
        </authorList>
    </citation>
    <scope>NUCLEOTIDE SEQUENCE</scope>
</reference>
<gene>
    <name evidence="1" type="ORF">LPLAT_LOCUS2976</name>
</gene>
<evidence type="ECO:0000313" key="2">
    <source>
        <dbReference type="Proteomes" id="UP001497644"/>
    </source>
</evidence>
<organism evidence="1 2">
    <name type="scientific">Lasius platythorax</name>
    <dbReference type="NCBI Taxonomy" id="488582"/>
    <lineage>
        <taxon>Eukaryota</taxon>
        <taxon>Metazoa</taxon>
        <taxon>Ecdysozoa</taxon>
        <taxon>Arthropoda</taxon>
        <taxon>Hexapoda</taxon>
        <taxon>Insecta</taxon>
        <taxon>Pterygota</taxon>
        <taxon>Neoptera</taxon>
        <taxon>Endopterygota</taxon>
        <taxon>Hymenoptera</taxon>
        <taxon>Apocrita</taxon>
        <taxon>Aculeata</taxon>
        <taxon>Formicoidea</taxon>
        <taxon>Formicidae</taxon>
        <taxon>Formicinae</taxon>
        <taxon>Lasius</taxon>
        <taxon>Lasius</taxon>
    </lineage>
</organism>
<dbReference type="EMBL" id="OZ034835">
    <property type="protein sequence ID" value="CAL1676874.1"/>
    <property type="molecule type" value="Genomic_DNA"/>
</dbReference>
<name>A0AAV2NBK2_9HYME</name>
<proteinExistence type="predicted"/>
<dbReference type="AlphaFoldDB" id="A0AAV2NBK2"/>
<protein>
    <submittedName>
        <fullName evidence="1">Uncharacterized protein</fullName>
    </submittedName>
</protein>
<dbReference type="Proteomes" id="UP001497644">
    <property type="component" value="Chromosome 12"/>
</dbReference>
<sequence length="122" mass="13633">MDLLFTLCTELMQINIVDLRRRGRIGSLGPKLNPLKSPRARLCATYNSVVCDNDVGLWINAIGSRSLRLYSAAIGKPGTCLRVALYGGFTYGIAHIDYKFNKYPESFINNTVLSINFTRVTK</sequence>
<evidence type="ECO:0000313" key="1">
    <source>
        <dbReference type="EMBL" id="CAL1676874.1"/>
    </source>
</evidence>
<keyword evidence="2" id="KW-1185">Reference proteome</keyword>